<dbReference type="AlphaFoldDB" id="A0A834C191"/>
<organism evidence="2 3">
    <name type="scientific">Oryzias melastigma</name>
    <name type="common">Marine medaka</name>
    <dbReference type="NCBI Taxonomy" id="30732"/>
    <lineage>
        <taxon>Eukaryota</taxon>
        <taxon>Metazoa</taxon>
        <taxon>Chordata</taxon>
        <taxon>Craniata</taxon>
        <taxon>Vertebrata</taxon>
        <taxon>Euteleostomi</taxon>
        <taxon>Actinopterygii</taxon>
        <taxon>Neopterygii</taxon>
        <taxon>Teleostei</taxon>
        <taxon>Neoteleostei</taxon>
        <taxon>Acanthomorphata</taxon>
        <taxon>Ovalentaria</taxon>
        <taxon>Atherinomorphae</taxon>
        <taxon>Beloniformes</taxon>
        <taxon>Adrianichthyidae</taxon>
        <taxon>Oryziinae</taxon>
        <taxon>Oryzias</taxon>
    </lineage>
</organism>
<gene>
    <name evidence="2" type="ORF">FQA47_001124</name>
</gene>
<reference evidence="2" key="1">
    <citation type="journal article" name="BMC Genomics">
        <title>Long-read sequencing and de novo genome assembly of marine medaka (Oryzias melastigma).</title>
        <authorList>
            <person name="Liang P."/>
            <person name="Saqib H.S.A."/>
            <person name="Ni X."/>
            <person name="Shen Y."/>
        </authorList>
    </citation>
    <scope>NUCLEOTIDE SEQUENCE</scope>
    <source>
        <strain evidence="2">Bigg-433</strain>
    </source>
</reference>
<feature type="region of interest" description="Disordered" evidence="1">
    <location>
        <begin position="33"/>
        <end position="73"/>
    </location>
</feature>
<evidence type="ECO:0000313" key="2">
    <source>
        <dbReference type="EMBL" id="KAF6720940.1"/>
    </source>
</evidence>
<evidence type="ECO:0000313" key="3">
    <source>
        <dbReference type="Proteomes" id="UP000646548"/>
    </source>
</evidence>
<dbReference type="Proteomes" id="UP000646548">
    <property type="component" value="Unassembled WGS sequence"/>
</dbReference>
<name>A0A834C191_ORYME</name>
<proteinExistence type="predicted"/>
<comment type="caution">
    <text evidence="2">The sequence shown here is derived from an EMBL/GenBank/DDBJ whole genome shotgun (WGS) entry which is preliminary data.</text>
</comment>
<evidence type="ECO:0000256" key="1">
    <source>
        <dbReference type="SAM" id="MobiDB-lite"/>
    </source>
</evidence>
<sequence>MPPLPWSACKIHPERKGWAWVCLDSVLSEQMLTSPRVGEATEQEENTRRNPVLKQARQAGSHQPPPLSTEAWS</sequence>
<dbReference type="EMBL" id="WKFB01000510">
    <property type="protein sequence ID" value="KAF6720940.1"/>
    <property type="molecule type" value="Genomic_DNA"/>
</dbReference>
<accession>A0A834C191</accession>
<protein>
    <submittedName>
        <fullName evidence="2">Uncharacterized protein</fullName>
    </submittedName>
</protein>